<sequence>MTYMTPEEEHRQIGQIKARLSAKFPSATRETVDETVNRANAHFADKNIRDFVPLLVERRAHETLTTRVAT</sequence>
<gene>
    <name evidence="1" type="ORF">R3Q16_34630</name>
</gene>
<dbReference type="Proteomes" id="UP001185927">
    <property type="component" value="Unassembled WGS sequence"/>
</dbReference>
<keyword evidence="2" id="KW-1185">Reference proteome</keyword>
<evidence type="ECO:0000313" key="1">
    <source>
        <dbReference type="EMBL" id="MDV6271724.1"/>
    </source>
</evidence>
<organism evidence="1 2">
    <name type="scientific">Rhodococcus globerulus</name>
    <dbReference type="NCBI Taxonomy" id="33008"/>
    <lineage>
        <taxon>Bacteria</taxon>
        <taxon>Bacillati</taxon>
        <taxon>Actinomycetota</taxon>
        <taxon>Actinomycetes</taxon>
        <taxon>Mycobacteriales</taxon>
        <taxon>Nocardiaceae</taxon>
        <taxon>Rhodococcus</taxon>
    </lineage>
</organism>
<dbReference type="NCBIfam" id="NF046112">
    <property type="entry name" value="MSMEG_6209_Nter"/>
    <property type="match status" value="1"/>
</dbReference>
<dbReference type="EMBL" id="JAWLKB010000072">
    <property type="protein sequence ID" value="MDV6271724.1"/>
    <property type="molecule type" value="Genomic_DNA"/>
</dbReference>
<accession>A0ABU4C5E1</accession>
<evidence type="ECO:0000313" key="2">
    <source>
        <dbReference type="Proteomes" id="UP001185927"/>
    </source>
</evidence>
<reference evidence="1 2" key="1">
    <citation type="submission" date="2023-10" db="EMBL/GenBank/DDBJ databases">
        <title>Development of a sustainable strategy for remediation of hydrocarbon-contaminated territories based on the waste exchange concept.</title>
        <authorList>
            <person name="Krivoruchko A."/>
        </authorList>
    </citation>
    <scope>NUCLEOTIDE SEQUENCE [LARGE SCALE GENOMIC DNA]</scope>
    <source>
        <strain evidence="1 2">IEGM 1203</strain>
    </source>
</reference>
<dbReference type="Gene3D" id="1.10.8.1060">
    <property type="entry name" value="Corynebacterium glutamicum thioredoxin-dependent arsenate reductase, N-terminal domain"/>
    <property type="match status" value="1"/>
</dbReference>
<protein>
    <submittedName>
        <fullName evidence="1">Uncharacterized protein</fullName>
    </submittedName>
</protein>
<proteinExistence type="predicted"/>
<name>A0ABU4C5E1_RHOGO</name>
<comment type="caution">
    <text evidence="1">The sequence shown here is derived from an EMBL/GenBank/DDBJ whole genome shotgun (WGS) entry which is preliminary data.</text>
</comment>